<dbReference type="GO" id="GO:0005737">
    <property type="term" value="C:cytoplasm"/>
    <property type="evidence" value="ECO:0007669"/>
    <property type="project" value="TreeGrafter"/>
</dbReference>
<dbReference type="InterPro" id="IPR029052">
    <property type="entry name" value="Metallo-depent_PP-like"/>
</dbReference>
<dbReference type="InterPro" id="IPR050126">
    <property type="entry name" value="Ap4A_hydrolase"/>
</dbReference>
<dbReference type="GO" id="GO:0110154">
    <property type="term" value="P:RNA decapping"/>
    <property type="evidence" value="ECO:0007669"/>
    <property type="project" value="TreeGrafter"/>
</dbReference>
<dbReference type="RefSeq" id="WP_117452902.1">
    <property type="nucleotide sequence ID" value="NZ_CP060636.1"/>
</dbReference>
<evidence type="ECO:0000313" key="3">
    <source>
        <dbReference type="Proteomes" id="UP000515856"/>
    </source>
</evidence>
<dbReference type="GO" id="GO:0008803">
    <property type="term" value="F:bis(5'-nucleosyl)-tetraphosphatase (symmetrical) activity"/>
    <property type="evidence" value="ECO:0007669"/>
    <property type="project" value="TreeGrafter"/>
</dbReference>
<feature type="domain" description="Calcineurin-like phosphoesterase" evidence="1">
    <location>
        <begin position="5"/>
        <end position="197"/>
    </location>
</feature>
<name>A0A7G9GP21_9FIRM</name>
<dbReference type="PANTHER" id="PTHR42850:SF4">
    <property type="entry name" value="ZINC-DEPENDENT ENDOPOLYPHOSPHATASE"/>
    <property type="match status" value="1"/>
</dbReference>
<reference evidence="2 3" key="1">
    <citation type="submission" date="2020-08" db="EMBL/GenBank/DDBJ databases">
        <authorList>
            <person name="Liu C."/>
            <person name="Sun Q."/>
        </authorList>
    </citation>
    <scope>NUCLEOTIDE SEQUENCE [LARGE SCALE GENOMIC DNA]</scope>
    <source>
        <strain evidence="2 3">NSJ-61</strain>
    </source>
</reference>
<gene>
    <name evidence="2" type="ORF">H9Q80_00925</name>
</gene>
<organism evidence="2 3">
    <name type="scientific">[Eubacterium] hominis</name>
    <dbReference type="NCBI Taxonomy" id="2764325"/>
    <lineage>
        <taxon>Bacteria</taxon>
        <taxon>Bacillati</taxon>
        <taxon>Bacillota</taxon>
        <taxon>Erysipelotrichia</taxon>
        <taxon>Erysipelotrichales</taxon>
        <taxon>Erysipelotrichaceae</taxon>
        <taxon>Amedibacillus</taxon>
    </lineage>
</organism>
<protein>
    <submittedName>
        <fullName evidence="2">Metallophosphoesterase</fullName>
    </submittedName>
</protein>
<dbReference type="AlphaFoldDB" id="A0A7G9GP21"/>
<dbReference type="Gene3D" id="3.60.21.10">
    <property type="match status" value="1"/>
</dbReference>
<dbReference type="GO" id="GO:0016791">
    <property type="term" value="F:phosphatase activity"/>
    <property type="evidence" value="ECO:0007669"/>
    <property type="project" value="TreeGrafter"/>
</dbReference>
<sequence>MTNYACSDIHGLKERYDHMMEYIKEEDTLYLLGDVIDRGKDGIAILLDVMKRKNVVMLLGNHEYMMKQYYDAKYDLIKDPMMKQEVTTRWKMNHSEPTRQAFEKLPNTTQEEILKFIAQLPVIIADLHINDQIYYLVHGCPIQQLHEGTWNCQDIEKQGYMIESAVWNRMEGKEKFFNDRCVIVGHTPTLYYQSCMPYEIWYRGASCKDTDLINIDCGCAANNAGTQLALFNLDNREVRYF</sequence>
<accession>A0A7G9GP21</accession>
<dbReference type="PANTHER" id="PTHR42850">
    <property type="entry name" value="METALLOPHOSPHOESTERASE"/>
    <property type="match status" value="1"/>
</dbReference>
<dbReference type="Proteomes" id="UP000515856">
    <property type="component" value="Chromosome"/>
</dbReference>
<dbReference type="Pfam" id="PF00149">
    <property type="entry name" value="Metallophos"/>
    <property type="match status" value="1"/>
</dbReference>
<dbReference type="EMBL" id="CP060636">
    <property type="protein sequence ID" value="QNM12553.1"/>
    <property type="molecule type" value="Genomic_DNA"/>
</dbReference>
<evidence type="ECO:0000313" key="2">
    <source>
        <dbReference type="EMBL" id="QNM12553.1"/>
    </source>
</evidence>
<keyword evidence="3" id="KW-1185">Reference proteome</keyword>
<dbReference type="SUPFAM" id="SSF56300">
    <property type="entry name" value="Metallo-dependent phosphatases"/>
    <property type="match status" value="1"/>
</dbReference>
<proteinExistence type="predicted"/>
<evidence type="ECO:0000259" key="1">
    <source>
        <dbReference type="Pfam" id="PF00149"/>
    </source>
</evidence>
<dbReference type="InterPro" id="IPR004843">
    <property type="entry name" value="Calcineurin-like_PHP"/>
</dbReference>
<dbReference type="KEGG" id="ehn:H9Q80_00925"/>